<protein>
    <recommendedName>
        <fullName evidence="1">DUF6946 domain-containing protein</fullName>
    </recommendedName>
</protein>
<dbReference type="Proteomes" id="UP000433104">
    <property type="component" value="Unassembled WGS sequence"/>
</dbReference>
<evidence type="ECO:0000313" key="2">
    <source>
        <dbReference type="EMBL" id="MXO87110.1"/>
    </source>
</evidence>
<keyword evidence="3" id="KW-1185">Reference proteome</keyword>
<reference evidence="2 3" key="1">
    <citation type="submission" date="2019-12" db="EMBL/GenBank/DDBJ databases">
        <title>Genomic-based taxomic classification of the family Erythrobacteraceae.</title>
        <authorList>
            <person name="Xu L."/>
        </authorList>
    </citation>
    <scope>NUCLEOTIDE SEQUENCE [LARGE SCALE GENOMIC DNA]</scope>
    <source>
        <strain evidence="2 3">MCCC 1A09962</strain>
    </source>
</reference>
<sequence>MSNKVLIPSDGPDDWKRFLAQPDLQWATGYSARTLANAWEAAHGLPPEIATLTEAAFGKGELLFAIPEHKTALPGGRRESQSDVFLLVRHEAVLATYTIEEKVDEPFGPTVGEWLVGASQGKNERLRYLCDLLGLSEVPSDVHYQLLHRTASALIEAERFDAKLAGMIVHSFSPENRWREAFDRFAEILGLTPEEGEPITLSVPSNKKLMLGWASGPQEFRSA</sequence>
<feature type="domain" description="DUF6946" evidence="1">
    <location>
        <begin position="8"/>
        <end position="217"/>
    </location>
</feature>
<evidence type="ECO:0000259" key="1">
    <source>
        <dbReference type="Pfam" id="PF22187"/>
    </source>
</evidence>
<gene>
    <name evidence="2" type="ORF">GRI38_13840</name>
</gene>
<comment type="caution">
    <text evidence="2">The sequence shown here is derived from an EMBL/GenBank/DDBJ whole genome shotgun (WGS) entry which is preliminary data.</text>
</comment>
<name>A0A844ZJC1_9SPHN</name>
<dbReference type="AlphaFoldDB" id="A0A844ZJC1"/>
<accession>A0A844ZJC1</accession>
<dbReference type="OrthoDB" id="7171572at2"/>
<dbReference type="EMBL" id="WTYW01000007">
    <property type="protein sequence ID" value="MXO87110.1"/>
    <property type="molecule type" value="Genomic_DNA"/>
</dbReference>
<dbReference type="InterPro" id="IPR054024">
    <property type="entry name" value="DUF6946"/>
</dbReference>
<dbReference type="Pfam" id="PF22187">
    <property type="entry name" value="DUF6946"/>
    <property type="match status" value="1"/>
</dbReference>
<evidence type="ECO:0000313" key="3">
    <source>
        <dbReference type="Proteomes" id="UP000433104"/>
    </source>
</evidence>
<dbReference type="RefSeq" id="WP_160685494.1">
    <property type="nucleotide sequence ID" value="NZ_WTYW01000007.1"/>
</dbReference>
<organism evidence="2 3">
    <name type="scientific">Parapontixanthobacter aurantiacus</name>
    <dbReference type="NCBI Taxonomy" id="1463599"/>
    <lineage>
        <taxon>Bacteria</taxon>
        <taxon>Pseudomonadati</taxon>
        <taxon>Pseudomonadota</taxon>
        <taxon>Alphaproteobacteria</taxon>
        <taxon>Sphingomonadales</taxon>
        <taxon>Erythrobacteraceae</taxon>
        <taxon>Parapontixanthobacter</taxon>
    </lineage>
</organism>
<proteinExistence type="predicted"/>